<proteinExistence type="inferred from homology"/>
<dbReference type="Proteomes" id="UP000646827">
    <property type="component" value="Unassembled WGS sequence"/>
</dbReference>
<keyword evidence="4" id="KW-0812">Transmembrane</keyword>
<dbReference type="PANTHER" id="PTHR11360">
    <property type="entry name" value="MONOCARBOXYLATE TRANSPORTER"/>
    <property type="match status" value="1"/>
</dbReference>
<evidence type="ECO:0000256" key="1">
    <source>
        <dbReference type="ARBA" id="ARBA00004141"/>
    </source>
</evidence>
<feature type="transmembrane region" description="Helical" evidence="4">
    <location>
        <begin position="245"/>
        <end position="265"/>
    </location>
</feature>
<feature type="transmembrane region" description="Helical" evidence="4">
    <location>
        <begin position="156"/>
        <end position="176"/>
    </location>
</feature>
<feature type="domain" description="Major facilitator superfamily (MFS) profile" evidence="5">
    <location>
        <begin position="85"/>
        <end position="474"/>
    </location>
</feature>
<feature type="transmembrane region" description="Helical" evidence="4">
    <location>
        <begin position="128"/>
        <end position="149"/>
    </location>
</feature>
<gene>
    <name evidence="6" type="ORF">INT45_013753</name>
</gene>
<dbReference type="Pfam" id="PF07690">
    <property type="entry name" value="MFS_1"/>
    <property type="match status" value="1"/>
</dbReference>
<feature type="region of interest" description="Disordered" evidence="3">
    <location>
        <begin position="31"/>
        <end position="57"/>
    </location>
</feature>
<name>A0A8H7RWB3_9FUNG</name>
<protein>
    <recommendedName>
        <fullName evidence="5">Major facilitator superfamily (MFS) profile domain-containing protein</fullName>
    </recommendedName>
</protein>
<feature type="transmembrane region" description="Helical" evidence="4">
    <location>
        <begin position="384"/>
        <end position="407"/>
    </location>
</feature>
<feature type="transmembrane region" description="Helical" evidence="4">
    <location>
        <begin position="329"/>
        <end position="347"/>
    </location>
</feature>
<feature type="transmembrane region" description="Helical" evidence="4">
    <location>
        <begin position="216"/>
        <end position="239"/>
    </location>
</feature>
<accession>A0A8H7RWB3</accession>
<comment type="similarity">
    <text evidence="2">Belongs to the major facilitator superfamily. Monocarboxylate porter (TC 2.A.1.13) family.</text>
</comment>
<dbReference type="OrthoDB" id="2213137at2759"/>
<dbReference type="PANTHER" id="PTHR11360:SF315">
    <property type="entry name" value="TRANSPORTER MCH2-RELATED"/>
    <property type="match status" value="1"/>
</dbReference>
<keyword evidence="4" id="KW-0472">Membrane</keyword>
<organism evidence="6 7">
    <name type="scientific">Circinella minor</name>
    <dbReference type="NCBI Taxonomy" id="1195481"/>
    <lineage>
        <taxon>Eukaryota</taxon>
        <taxon>Fungi</taxon>
        <taxon>Fungi incertae sedis</taxon>
        <taxon>Mucoromycota</taxon>
        <taxon>Mucoromycotina</taxon>
        <taxon>Mucoromycetes</taxon>
        <taxon>Mucorales</taxon>
        <taxon>Lichtheimiaceae</taxon>
        <taxon>Circinella</taxon>
    </lineage>
</organism>
<evidence type="ECO:0000313" key="7">
    <source>
        <dbReference type="Proteomes" id="UP000646827"/>
    </source>
</evidence>
<comment type="subcellular location">
    <subcellularLocation>
        <location evidence="1">Membrane</location>
        <topology evidence="1">Multi-pass membrane protein</topology>
    </subcellularLocation>
</comment>
<dbReference type="InterPro" id="IPR011701">
    <property type="entry name" value="MFS"/>
</dbReference>
<evidence type="ECO:0000256" key="4">
    <source>
        <dbReference type="SAM" id="Phobius"/>
    </source>
</evidence>
<feature type="non-terminal residue" evidence="6">
    <location>
        <position position="1"/>
    </location>
</feature>
<dbReference type="InterPro" id="IPR036259">
    <property type="entry name" value="MFS_trans_sf"/>
</dbReference>
<evidence type="ECO:0000313" key="6">
    <source>
        <dbReference type="EMBL" id="KAG2217422.1"/>
    </source>
</evidence>
<keyword evidence="4" id="KW-1133">Transmembrane helix</keyword>
<dbReference type="InterPro" id="IPR050327">
    <property type="entry name" value="Proton-linked_MCT"/>
</dbReference>
<feature type="compositionally biased region" description="Polar residues" evidence="3">
    <location>
        <begin position="31"/>
        <end position="51"/>
    </location>
</feature>
<dbReference type="AlphaFoldDB" id="A0A8H7RWB3"/>
<dbReference type="InterPro" id="IPR020846">
    <property type="entry name" value="MFS_dom"/>
</dbReference>
<dbReference type="GO" id="GO:0016020">
    <property type="term" value="C:membrane"/>
    <property type="evidence" value="ECO:0007669"/>
    <property type="project" value="UniProtKB-SubCell"/>
</dbReference>
<feature type="transmembrane region" description="Helical" evidence="4">
    <location>
        <begin position="419"/>
        <end position="439"/>
    </location>
</feature>
<feature type="transmembrane region" description="Helical" evidence="4">
    <location>
        <begin position="359"/>
        <end position="378"/>
    </location>
</feature>
<evidence type="ECO:0000259" key="5">
    <source>
        <dbReference type="PROSITE" id="PS50850"/>
    </source>
</evidence>
<reference evidence="6 7" key="1">
    <citation type="submission" date="2020-12" db="EMBL/GenBank/DDBJ databases">
        <title>Metabolic potential, ecology and presence of endohyphal bacteria is reflected in genomic diversity of Mucoromycotina.</title>
        <authorList>
            <person name="Muszewska A."/>
            <person name="Okrasinska A."/>
            <person name="Steczkiewicz K."/>
            <person name="Drgas O."/>
            <person name="Orlowska M."/>
            <person name="Perlinska-Lenart U."/>
            <person name="Aleksandrzak-Piekarczyk T."/>
            <person name="Szatraj K."/>
            <person name="Zielenkiewicz U."/>
            <person name="Pilsyk S."/>
            <person name="Malc E."/>
            <person name="Mieczkowski P."/>
            <person name="Kruszewska J.S."/>
            <person name="Biernat P."/>
            <person name="Pawlowska J."/>
        </authorList>
    </citation>
    <scope>NUCLEOTIDE SEQUENCE [LARGE SCALE GENOMIC DNA]</scope>
    <source>
        <strain evidence="6 7">CBS 142.35</strain>
    </source>
</reference>
<evidence type="ECO:0000256" key="2">
    <source>
        <dbReference type="ARBA" id="ARBA00006727"/>
    </source>
</evidence>
<feature type="transmembrane region" description="Helical" evidence="4">
    <location>
        <begin position="182"/>
        <end position="204"/>
    </location>
</feature>
<feature type="transmembrane region" description="Helical" evidence="4">
    <location>
        <begin position="451"/>
        <end position="469"/>
    </location>
</feature>
<dbReference type="EMBL" id="JAEPRB010000299">
    <property type="protein sequence ID" value="KAG2217422.1"/>
    <property type="molecule type" value="Genomic_DNA"/>
</dbReference>
<comment type="caution">
    <text evidence="6">The sequence shown here is derived from an EMBL/GenBank/DDBJ whole genome shotgun (WGS) entry which is preliminary data.</text>
</comment>
<dbReference type="Gene3D" id="1.20.1250.20">
    <property type="entry name" value="MFS general substrate transporter like domains"/>
    <property type="match status" value="2"/>
</dbReference>
<keyword evidence="7" id="KW-1185">Reference proteome</keyword>
<dbReference type="CDD" id="cd17352">
    <property type="entry name" value="MFS_MCT_SLC16"/>
    <property type="match status" value="1"/>
</dbReference>
<feature type="transmembrane region" description="Helical" evidence="4">
    <location>
        <begin position="286"/>
        <end position="309"/>
    </location>
</feature>
<evidence type="ECO:0000256" key="3">
    <source>
        <dbReference type="SAM" id="MobiDB-lite"/>
    </source>
</evidence>
<dbReference type="PROSITE" id="PS50850">
    <property type="entry name" value="MFS"/>
    <property type="match status" value="1"/>
</dbReference>
<sequence length="478" mass="51743">MISSTGLPRDDNDLTITAQYNSDDVDIEKGVNNTNDKISSNESSHYNPQNTLEKEHSDTRISYEASVLDEPISKDLPNDAPDGGYGWAVVVAGFFAYVTMFGVANIYGLFSQAYATSTLEGKSTTLELMTVGSVLFVSLNILSPISVLLVRFGTRFNYALGSILACLGVFLASFTTEVWHLYLTQGLLFGFGSSFLYMSVASVIPQWFTKRRAAAMGISSAGSGLGALSMSPMVNYLILKYGLPWAYRILGFFLLGICTLGTFLIKDRVPMSSYRKSQPIKSPIKLSMFKMVNFDIWLIGSVISVMGYLPPVFYLPKYAASIGINKSDASNLLSILSASNAVFRIILGFGADKIGRLNMFIIVSALSGIFSFVIWPFANSYNILLIYCILWGATSGMYYALAAPITATVVGMKDLSSGLSIAFIVSAIAAMGTPISAAIQDATPNNGYIGIQMFNGAIYVLGAFICLYLKYRLTGGSL</sequence>
<dbReference type="GO" id="GO:0022857">
    <property type="term" value="F:transmembrane transporter activity"/>
    <property type="evidence" value="ECO:0007669"/>
    <property type="project" value="InterPro"/>
</dbReference>
<dbReference type="SUPFAM" id="SSF103473">
    <property type="entry name" value="MFS general substrate transporter"/>
    <property type="match status" value="1"/>
</dbReference>
<feature type="transmembrane region" description="Helical" evidence="4">
    <location>
        <begin position="84"/>
        <end position="108"/>
    </location>
</feature>